<dbReference type="SUPFAM" id="SSF75011">
    <property type="entry name" value="3-carboxy-cis,cis-mucoante lactonizing enzyme"/>
    <property type="match status" value="1"/>
</dbReference>
<dbReference type="HOGENOM" id="CLU_035227_1_1_7"/>
<feature type="region of interest" description="Disordered" evidence="1">
    <location>
        <begin position="35"/>
        <end position="74"/>
    </location>
</feature>
<dbReference type="Proteomes" id="UP000001784">
    <property type="component" value="Chromosome"/>
</dbReference>
<dbReference type="STRING" id="335543.Sfum_2299"/>
<dbReference type="InParanoid" id="A0LKM9"/>
<name>A0LKM9_SYNFM</name>
<dbReference type="EMBL" id="CP000478">
    <property type="protein sequence ID" value="ABK17981.1"/>
    <property type="molecule type" value="Genomic_DNA"/>
</dbReference>
<dbReference type="PANTHER" id="PTHR42754:SF1">
    <property type="entry name" value="LIPOPROTEIN"/>
    <property type="match status" value="1"/>
</dbReference>
<accession>A0LKM9</accession>
<dbReference type="PANTHER" id="PTHR42754">
    <property type="entry name" value="ENDOGLUCANASE"/>
    <property type="match status" value="1"/>
</dbReference>
<dbReference type="Gene3D" id="2.40.10.500">
    <property type="match status" value="1"/>
</dbReference>
<dbReference type="Gene3D" id="2.120.10.30">
    <property type="entry name" value="TolB, C-terminal domain"/>
    <property type="match status" value="1"/>
</dbReference>
<feature type="compositionally biased region" description="Polar residues" evidence="1">
    <location>
        <begin position="57"/>
        <end position="72"/>
    </location>
</feature>
<dbReference type="Pfam" id="PF06739">
    <property type="entry name" value="SBBP"/>
    <property type="match status" value="5"/>
</dbReference>
<evidence type="ECO:0000256" key="1">
    <source>
        <dbReference type="SAM" id="MobiDB-lite"/>
    </source>
</evidence>
<dbReference type="InterPro" id="IPR010620">
    <property type="entry name" value="SBBP_repeat"/>
</dbReference>
<evidence type="ECO:0000313" key="3">
    <source>
        <dbReference type="Proteomes" id="UP000001784"/>
    </source>
</evidence>
<keyword evidence="3" id="KW-1185">Reference proteome</keyword>
<proteinExistence type="predicted"/>
<sequence precursor="true">MDFLKRSLHGIVFCALALFLASGWIVSGAGAGPDGQGTGVSTGLEGEDRPAARRPMSRSNPQGNPLQDSNQPVGIAVDSQGNAYVTGQWVNTSGNSDFATIKYSKAGAAAWVRHYNGPAKGDDLAGGIAVDSAGNAYVTGASPGTGTQEDFATVKYSRSGEQQWIRRYNGPVSRSDWPTGIAVDSSGNAYVTGDSQVSDTRWDFTTVKYDSAGKQLWAKRYNGPLKGSSRPSGIAVDSFGNAYVTGTSQSGESEFDFATVKYDSSGKQIWARRHTRSGSSVNYPVGLAVSKSSVYVSGGTQGSSSSQDYTTVSYDKTTGNRKWVKNFDSGTGNDNPSAVAACGNVGAYVTGSSGDGDFLTVKYDSSGALVWTKRYNGPARGSDFARAIAVDSSGAAYVTGQSDGSGTGTDFATIKYGPGGKTCWVQRFNGKGNGQDTPSAIAVDSAGNVYVTGQSQLSSSDDFGFATVKYDSSGKRTWVKYYSGQ</sequence>
<evidence type="ECO:0000313" key="2">
    <source>
        <dbReference type="EMBL" id="ABK17981.1"/>
    </source>
</evidence>
<dbReference type="SUPFAM" id="SSF101898">
    <property type="entry name" value="NHL repeat"/>
    <property type="match status" value="1"/>
</dbReference>
<protein>
    <submittedName>
        <fullName evidence="2">Fibronectin, type III</fullName>
    </submittedName>
</protein>
<dbReference type="eggNOG" id="COG1520">
    <property type="taxonomic scope" value="Bacteria"/>
</dbReference>
<organism evidence="2 3">
    <name type="scientific">Syntrophobacter fumaroxidans (strain DSM 10017 / MPOB)</name>
    <dbReference type="NCBI Taxonomy" id="335543"/>
    <lineage>
        <taxon>Bacteria</taxon>
        <taxon>Pseudomonadati</taxon>
        <taxon>Thermodesulfobacteriota</taxon>
        <taxon>Syntrophobacteria</taxon>
        <taxon>Syntrophobacterales</taxon>
        <taxon>Syntrophobacteraceae</taxon>
        <taxon>Syntrophobacter</taxon>
    </lineage>
</organism>
<dbReference type="RefSeq" id="WP_011699150.1">
    <property type="nucleotide sequence ID" value="NC_008554.1"/>
</dbReference>
<dbReference type="AlphaFoldDB" id="A0LKM9"/>
<dbReference type="KEGG" id="sfu:Sfum_2299"/>
<reference evidence="2 3" key="1">
    <citation type="submission" date="2006-10" db="EMBL/GenBank/DDBJ databases">
        <title>Complete sequence of Syntrophobacter fumaroxidans MPOB.</title>
        <authorList>
            <consortium name="US DOE Joint Genome Institute"/>
            <person name="Copeland A."/>
            <person name="Lucas S."/>
            <person name="Lapidus A."/>
            <person name="Barry K."/>
            <person name="Detter J.C."/>
            <person name="Glavina del Rio T."/>
            <person name="Hammon N."/>
            <person name="Israni S."/>
            <person name="Pitluck S."/>
            <person name="Goltsman E.G."/>
            <person name="Martinez M."/>
            <person name="Schmutz J."/>
            <person name="Larimer F."/>
            <person name="Land M."/>
            <person name="Hauser L."/>
            <person name="Kyrpides N."/>
            <person name="Kim E."/>
            <person name="Boone D.R."/>
            <person name="Brockman F."/>
            <person name="Culley D."/>
            <person name="Ferry J."/>
            <person name="Gunsalus R."/>
            <person name="McInerney M.J."/>
            <person name="Morrison M."/>
            <person name="Plugge C."/>
            <person name="Rohlin L."/>
            <person name="Scholten J."/>
            <person name="Sieber J."/>
            <person name="Stams A.J.M."/>
            <person name="Worm P."/>
            <person name="Henstra A.M."/>
            <person name="Richardson P."/>
        </authorList>
    </citation>
    <scope>NUCLEOTIDE SEQUENCE [LARGE SCALE GENOMIC DNA]</scope>
    <source>
        <strain evidence="3">DSM 10017 / MPOB</strain>
    </source>
</reference>
<dbReference type="InterPro" id="IPR011042">
    <property type="entry name" value="6-blade_b-propeller_TolB-like"/>
</dbReference>
<gene>
    <name evidence="2" type="ordered locus">Sfum_2299</name>
</gene>